<proteinExistence type="predicted"/>
<dbReference type="PANTHER" id="PTHR24559:SF444">
    <property type="entry name" value="REVERSE TRANSCRIPTASE DOMAIN-CONTAINING PROTEIN"/>
    <property type="match status" value="1"/>
</dbReference>
<dbReference type="InterPro" id="IPR053134">
    <property type="entry name" value="RNA-dir_DNA_polymerase"/>
</dbReference>
<comment type="caution">
    <text evidence="2">The sequence shown here is derived from an EMBL/GenBank/DDBJ whole genome shotgun (WGS) entry which is preliminary data.</text>
</comment>
<protein>
    <recommendedName>
        <fullName evidence="1">Reverse transcriptase domain-containing protein</fullName>
    </recommendedName>
</protein>
<dbReference type="CDD" id="cd01647">
    <property type="entry name" value="RT_LTR"/>
    <property type="match status" value="1"/>
</dbReference>
<evidence type="ECO:0000313" key="2">
    <source>
        <dbReference type="EMBL" id="PKI78605.1"/>
    </source>
</evidence>
<dbReference type="AlphaFoldDB" id="A0A2I0LD49"/>
<name>A0A2I0LD49_PUNGR</name>
<dbReference type="Gene3D" id="3.30.70.270">
    <property type="match status" value="2"/>
</dbReference>
<evidence type="ECO:0000313" key="3">
    <source>
        <dbReference type="Proteomes" id="UP000233551"/>
    </source>
</evidence>
<reference evidence="2 3" key="1">
    <citation type="submission" date="2017-11" db="EMBL/GenBank/DDBJ databases">
        <title>De-novo sequencing of pomegranate (Punica granatum L.) genome.</title>
        <authorList>
            <person name="Akparov Z."/>
            <person name="Amiraslanov A."/>
            <person name="Hajiyeva S."/>
            <person name="Abbasov M."/>
            <person name="Kaur K."/>
            <person name="Hamwieh A."/>
            <person name="Solovyev V."/>
            <person name="Salamov A."/>
            <person name="Braich B."/>
            <person name="Kosarev P."/>
            <person name="Mahmoud A."/>
            <person name="Hajiyev E."/>
            <person name="Babayeva S."/>
            <person name="Izzatullayeva V."/>
            <person name="Mammadov A."/>
            <person name="Mammadov A."/>
            <person name="Sharifova S."/>
            <person name="Ojaghi J."/>
            <person name="Eynullazada K."/>
            <person name="Bayramov B."/>
            <person name="Abdulazimova A."/>
            <person name="Shahmuradov I."/>
        </authorList>
    </citation>
    <scope>NUCLEOTIDE SEQUENCE [LARGE SCALE GENOMIC DNA]</scope>
    <source>
        <strain evidence="3">cv. AG2017</strain>
        <tissue evidence="2">Leaf</tissue>
    </source>
</reference>
<dbReference type="Proteomes" id="UP000233551">
    <property type="component" value="Unassembled WGS sequence"/>
</dbReference>
<sequence>MALRVPVQERNCRRILRKWSGMVKRVNLAEERACSLENQVAEEWEIADNVQKSAFRCPGCVSTFEWVVMPFSLKNARATYQRAMNVIFHYLLGKNVEVYIDDVVVKSRSHGAHLQDLKQAFGCMRLKTNSLKCAFGISTGNFLGFLVYRRGVEIEGNKAQAILEAQLPTYRKELQCLLGQVNFLRRFISNLAGRTQVFSILLKKSREEEFHWGSD</sequence>
<dbReference type="InterPro" id="IPR043502">
    <property type="entry name" value="DNA/RNA_pol_sf"/>
</dbReference>
<keyword evidence="3" id="KW-1185">Reference proteome</keyword>
<dbReference type="InterPro" id="IPR000477">
    <property type="entry name" value="RT_dom"/>
</dbReference>
<evidence type="ECO:0000259" key="1">
    <source>
        <dbReference type="Pfam" id="PF00078"/>
    </source>
</evidence>
<accession>A0A2I0LD49</accession>
<dbReference type="EMBL" id="PGOL01000038">
    <property type="protein sequence ID" value="PKI78605.1"/>
    <property type="molecule type" value="Genomic_DNA"/>
</dbReference>
<gene>
    <name evidence="2" type="ORF">CRG98_000982</name>
</gene>
<dbReference type="Pfam" id="PF00078">
    <property type="entry name" value="RVT_1"/>
    <property type="match status" value="1"/>
</dbReference>
<dbReference type="STRING" id="22663.A0A2I0LD49"/>
<feature type="domain" description="Reverse transcriptase" evidence="1">
    <location>
        <begin position="51"/>
        <end position="145"/>
    </location>
</feature>
<dbReference type="SUPFAM" id="SSF56672">
    <property type="entry name" value="DNA/RNA polymerases"/>
    <property type="match status" value="1"/>
</dbReference>
<dbReference type="InterPro" id="IPR043128">
    <property type="entry name" value="Rev_trsase/Diguanyl_cyclase"/>
</dbReference>
<organism evidence="2 3">
    <name type="scientific">Punica granatum</name>
    <name type="common">Pomegranate</name>
    <dbReference type="NCBI Taxonomy" id="22663"/>
    <lineage>
        <taxon>Eukaryota</taxon>
        <taxon>Viridiplantae</taxon>
        <taxon>Streptophyta</taxon>
        <taxon>Embryophyta</taxon>
        <taxon>Tracheophyta</taxon>
        <taxon>Spermatophyta</taxon>
        <taxon>Magnoliopsida</taxon>
        <taxon>eudicotyledons</taxon>
        <taxon>Gunneridae</taxon>
        <taxon>Pentapetalae</taxon>
        <taxon>rosids</taxon>
        <taxon>malvids</taxon>
        <taxon>Myrtales</taxon>
        <taxon>Lythraceae</taxon>
        <taxon>Punica</taxon>
    </lineage>
</organism>
<dbReference type="PANTHER" id="PTHR24559">
    <property type="entry name" value="TRANSPOSON TY3-I GAG-POL POLYPROTEIN"/>
    <property type="match status" value="1"/>
</dbReference>